<keyword evidence="2" id="KW-1185">Reference proteome</keyword>
<gene>
    <name evidence="1" type="ORF">H8S01_04860</name>
</gene>
<dbReference type="Proteomes" id="UP000628463">
    <property type="component" value="Unassembled WGS sequence"/>
</dbReference>
<proteinExistence type="predicted"/>
<accession>A0ABR7FYM1</accession>
<comment type="caution">
    <text evidence="1">The sequence shown here is derived from an EMBL/GenBank/DDBJ whole genome shotgun (WGS) entry which is preliminary data.</text>
</comment>
<name>A0ABR7FYM1_9FIRM</name>
<reference evidence="1 2" key="1">
    <citation type="submission" date="2020-08" db="EMBL/GenBank/DDBJ databases">
        <title>Genome public.</title>
        <authorList>
            <person name="Liu C."/>
            <person name="Sun Q."/>
        </authorList>
    </citation>
    <scope>NUCLEOTIDE SEQUENCE [LARGE SCALE GENOMIC DNA]</scope>
    <source>
        <strain evidence="1 2">NSJ-43</strain>
    </source>
</reference>
<protein>
    <submittedName>
        <fullName evidence="1">Uncharacterized protein</fullName>
    </submittedName>
</protein>
<dbReference type="EMBL" id="JACOPD010000003">
    <property type="protein sequence ID" value="MBC5680293.1"/>
    <property type="molecule type" value="Genomic_DNA"/>
</dbReference>
<evidence type="ECO:0000313" key="1">
    <source>
        <dbReference type="EMBL" id="MBC5680293.1"/>
    </source>
</evidence>
<organism evidence="1 2">
    <name type="scientific">Lachnospira hominis</name>
    <name type="common">ex Liu et al. 2021</name>
    <dbReference type="NCBI Taxonomy" id="2763051"/>
    <lineage>
        <taxon>Bacteria</taxon>
        <taxon>Bacillati</taxon>
        <taxon>Bacillota</taxon>
        <taxon>Clostridia</taxon>
        <taxon>Lachnospirales</taxon>
        <taxon>Lachnospiraceae</taxon>
        <taxon>Lachnospira</taxon>
    </lineage>
</organism>
<dbReference type="RefSeq" id="WP_186836387.1">
    <property type="nucleotide sequence ID" value="NZ_JACOPD010000003.1"/>
</dbReference>
<sequence>MKQNNVLGKILVIVLLAILCFIKAPEKVYAGELEVECVLYKIEICNICGHDYNSKMCSHTKGITYEGNECTPEEMKYCNICGEDMRYCEHEEGVEYGGVECNPWEKCNICGNNYYDAGGACSHWKGNYYGGTECLPYEILVCSICGDNYWGGDCPHSEGAWYDEGYCELDKMTICNICGNNYYDPNGACSHWEGEIYNQIECSTITICNICGNNYYDAGGACSHWKGNSYGGTVCESNTITICNLCGNNYNDPSACGHWTGQIYGDTVCETSNRTVCSVCNDWYSECAHIIGHEYKNIAYYFYIEDRKEQITEDINDLGAIRNNENNEYHQDNKIYAVVEIETNNVNDFISAWDSIGIYKEENDGVYEEEDCCIYAVIMNMHGTETEISNGVGKGYSLRMTLDDINDLERKPVQRLILLQCSAGNIDYVGENVASSFARKVSGKVLAGDKEVHNYKVKPDDSNVKVKIYYVENQKFYTTYYADGRGWYQYIYNWNEEVIRYEYMAPPQIDNMYRIYQLIKMLNV</sequence>
<evidence type="ECO:0000313" key="2">
    <source>
        <dbReference type="Proteomes" id="UP000628463"/>
    </source>
</evidence>